<dbReference type="InterPro" id="IPR024072">
    <property type="entry name" value="DHFR-like_dom_sf"/>
</dbReference>
<reference evidence="7" key="1">
    <citation type="submission" date="2009-09" db="EMBL/GenBank/DDBJ databases">
        <title>The complete genome of Nakamurella multipartita DSM 44233.</title>
        <authorList>
            <consortium name="US DOE Joint Genome Institute (JGI-PGF)"/>
            <person name="Lucas S."/>
            <person name="Copeland A."/>
            <person name="Lapidus A."/>
            <person name="Glavina del Rio T."/>
            <person name="Dalin E."/>
            <person name="Tice H."/>
            <person name="Bruce D."/>
            <person name="Goodwin L."/>
            <person name="Pitluck S."/>
            <person name="Kyrpides N."/>
            <person name="Mavromatis K."/>
            <person name="Ivanova N."/>
            <person name="Ovchinnikova G."/>
            <person name="Sims D."/>
            <person name="Meincke L."/>
            <person name="Brettin T."/>
            <person name="Detter J.C."/>
            <person name="Han C."/>
            <person name="Larimer F."/>
            <person name="Land M."/>
            <person name="Hauser L."/>
            <person name="Markowitz V."/>
            <person name="Cheng J.-F."/>
            <person name="Hugenholtz P."/>
            <person name="Woyke T."/>
            <person name="Wu D."/>
            <person name="Klenk H.-P."/>
            <person name="Eisen J.A."/>
        </authorList>
    </citation>
    <scope>NUCLEOTIDE SEQUENCE [LARGE SCALE GENOMIC DNA]</scope>
    <source>
        <strain evidence="7">ATCC 700099 / DSM 44233 / CIP 104796 / JCM 9543 / NBRC 105858 / Y-104</strain>
    </source>
</reference>
<keyword evidence="7" id="KW-1185">Reference proteome</keyword>
<dbReference type="Proteomes" id="UP000002218">
    <property type="component" value="Chromosome"/>
</dbReference>
<evidence type="ECO:0000256" key="2">
    <source>
        <dbReference type="ARBA" id="ARBA00022857"/>
    </source>
</evidence>
<dbReference type="PANTHER" id="PTHR38011">
    <property type="entry name" value="DIHYDROFOLATE REDUCTASE FAMILY PROTEIN (AFU_ORTHOLOGUE AFUA_8G06820)"/>
    <property type="match status" value="1"/>
</dbReference>
<dbReference type="eggNOG" id="COG1985">
    <property type="taxonomic scope" value="Bacteria"/>
</dbReference>
<feature type="domain" description="Bacterial bifunctional deaminase-reductase C-terminal" evidence="5">
    <location>
        <begin position="40"/>
        <end position="221"/>
    </location>
</feature>
<dbReference type="NCBIfam" id="NF010663">
    <property type="entry name" value="PRK14059.1-1"/>
    <property type="match status" value="1"/>
</dbReference>
<gene>
    <name evidence="6" type="ordered locus">Namu_3543</name>
</gene>
<dbReference type="PANTHER" id="PTHR38011:SF7">
    <property type="entry name" value="2,5-DIAMINO-6-RIBOSYLAMINO-4(3H)-PYRIMIDINONE 5'-PHOSPHATE REDUCTASE"/>
    <property type="match status" value="1"/>
</dbReference>
<dbReference type="InterPro" id="IPR002734">
    <property type="entry name" value="RibDG_C"/>
</dbReference>
<accession>C8XEW7</accession>
<dbReference type="KEGG" id="nml:Namu_3543"/>
<dbReference type="Pfam" id="PF01872">
    <property type="entry name" value="RibD_C"/>
    <property type="match status" value="1"/>
</dbReference>
<name>C8XEW7_NAKMY</name>
<evidence type="ECO:0000256" key="4">
    <source>
        <dbReference type="SAM" id="MobiDB-lite"/>
    </source>
</evidence>
<protein>
    <submittedName>
        <fullName evidence="6">Bifunctional deaminase-reductase domain protein</fullName>
    </submittedName>
</protein>
<dbReference type="GO" id="GO:0009231">
    <property type="term" value="P:riboflavin biosynthetic process"/>
    <property type="evidence" value="ECO:0007669"/>
    <property type="project" value="InterPro"/>
</dbReference>
<feature type="region of interest" description="Disordered" evidence="4">
    <location>
        <begin position="1"/>
        <end position="23"/>
    </location>
</feature>
<dbReference type="STRING" id="479431.Namu_3543"/>
<evidence type="ECO:0000256" key="1">
    <source>
        <dbReference type="ARBA" id="ARBA00005104"/>
    </source>
</evidence>
<evidence type="ECO:0000256" key="3">
    <source>
        <dbReference type="ARBA" id="ARBA00023002"/>
    </source>
</evidence>
<evidence type="ECO:0000313" key="7">
    <source>
        <dbReference type="Proteomes" id="UP000002218"/>
    </source>
</evidence>
<dbReference type="SUPFAM" id="SSF53597">
    <property type="entry name" value="Dihydrofolate reductase-like"/>
    <property type="match status" value="1"/>
</dbReference>
<keyword evidence="2" id="KW-0521">NADP</keyword>
<feature type="compositionally biased region" description="Polar residues" evidence="4">
    <location>
        <begin position="1"/>
        <end position="11"/>
    </location>
</feature>
<evidence type="ECO:0000259" key="5">
    <source>
        <dbReference type="Pfam" id="PF01872"/>
    </source>
</evidence>
<dbReference type="InParanoid" id="C8XEW7"/>
<sequence length="253" mass="26880" precursor="true">MRADTSRTPQASGRGVDRLPDGPDRDDELAALYAWPTATPHVRANMITSLDGGAALDGRSGGLGNEADRELFAVLRDLADVILVGAGTVRTEQYGGIRFDPDRLARRRRWGRSKQPPPIAVVTRRGLDADLPLFTDTQTRPIVITPQAAAERVPPTADALIAGTDEVDLAAAVRGLADRGLGRIHCEGGPALLGDLIARDLLDECCLTIAPVLLGSAATRLLPIDLAAPVAWTPALLRIGGAHLFARYLREPA</sequence>
<dbReference type="InterPro" id="IPR050765">
    <property type="entry name" value="Riboflavin_Biosynth_HTPR"/>
</dbReference>
<reference evidence="6 7" key="2">
    <citation type="journal article" date="2010" name="Stand. Genomic Sci.">
        <title>Complete genome sequence of Nakamurella multipartita type strain (Y-104).</title>
        <authorList>
            <person name="Tice H."/>
            <person name="Mayilraj S."/>
            <person name="Sims D."/>
            <person name="Lapidus A."/>
            <person name="Nolan M."/>
            <person name="Lucas S."/>
            <person name="Glavina Del Rio T."/>
            <person name="Copeland A."/>
            <person name="Cheng J.F."/>
            <person name="Meincke L."/>
            <person name="Bruce D."/>
            <person name="Goodwin L."/>
            <person name="Pitluck S."/>
            <person name="Ivanova N."/>
            <person name="Mavromatis K."/>
            <person name="Ovchinnikova G."/>
            <person name="Pati A."/>
            <person name="Chen A."/>
            <person name="Palaniappan K."/>
            <person name="Land M."/>
            <person name="Hauser L."/>
            <person name="Chang Y.J."/>
            <person name="Jeffries C.D."/>
            <person name="Detter J.C."/>
            <person name="Brettin T."/>
            <person name="Rohde M."/>
            <person name="Goker M."/>
            <person name="Bristow J."/>
            <person name="Eisen J.A."/>
            <person name="Markowitz V."/>
            <person name="Hugenholtz P."/>
            <person name="Kyrpides N.C."/>
            <person name="Klenk H.P."/>
            <person name="Chen F."/>
        </authorList>
    </citation>
    <scope>NUCLEOTIDE SEQUENCE [LARGE SCALE GENOMIC DNA]</scope>
    <source>
        <strain evidence="7">ATCC 700099 / DSM 44233 / CIP 104796 / JCM 9543 / NBRC 105858 / Y-104</strain>
    </source>
</reference>
<organism evidence="6 7">
    <name type="scientific">Nakamurella multipartita (strain ATCC 700099 / DSM 44233 / CIP 104796 / JCM 9543 / NBRC 105858 / Y-104)</name>
    <name type="common">Microsphaera multipartita</name>
    <dbReference type="NCBI Taxonomy" id="479431"/>
    <lineage>
        <taxon>Bacteria</taxon>
        <taxon>Bacillati</taxon>
        <taxon>Actinomycetota</taxon>
        <taxon>Actinomycetes</taxon>
        <taxon>Nakamurellales</taxon>
        <taxon>Nakamurellaceae</taxon>
        <taxon>Nakamurella</taxon>
    </lineage>
</organism>
<dbReference type="GO" id="GO:0008703">
    <property type="term" value="F:5-amino-6-(5-phosphoribosylamino)uracil reductase activity"/>
    <property type="evidence" value="ECO:0007669"/>
    <property type="project" value="InterPro"/>
</dbReference>
<comment type="pathway">
    <text evidence="1">Cofactor biosynthesis; riboflavin biosynthesis.</text>
</comment>
<evidence type="ECO:0000313" key="6">
    <source>
        <dbReference type="EMBL" id="ACV79868.1"/>
    </source>
</evidence>
<proteinExistence type="predicted"/>
<dbReference type="HOGENOM" id="CLU_036590_7_2_11"/>
<dbReference type="EMBL" id="CP001737">
    <property type="protein sequence ID" value="ACV79868.1"/>
    <property type="molecule type" value="Genomic_DNA"/>
</dbReference>
<dbReference type="AlphaFoldDB" id="C8XEW7"/>
<dbReference type="Gene3D" id="3.40.430.10">
    <property type="entry name" value="Dihydrofolate Reductase, subunit A"/>
    <property type="match status" value="1"/>
</dbReference>
<keyword evidence="3" id="KW-0560">Oxidoreductase</keyword>